<reference evidence="6 7" key="1">
    <citation type="journal article" date="2023" name="Elife">
        <title>Identification of key yeast species and microbe-microbe interactions impacting larval growth of Drosophila in the wild.</title>
        <authorList>
            <person name="Mure A."/>
            <person name="Sugiura Y."/>
            <person name="Maeda R."/>
            <person name="Honda K."/>
            <person name="Sakurai N."/>
            <person name="Takahashi Y."/>
            <person name="Watada M."/>
            <person name="Katoh T."/>
            <person name="Gotoh A."/>
            <person name="Gotoh Y."/>
            <person name="Taniguchi I."/>
            <person name="Nakamura K."/>
            <person name="Hayashi T."/>
            <person name="Katayama T."/>
            <person name="Uemura T."/>
            <person name="Hattori Y."/>
        </authorList>
    </citation>
    <scope>NUCLEOTIDE SEQUENCE [LARGE SCALE GENOMIC DNA]</scope>
    <source>
        <strain evidence="6 7">KH-74</strain>
    </source>
</reference>
<evidence type="ECO:0000313" key="7">
    <source>
        <dbReference type="Proteomes" id="UP001377567"/>
    </source>
</evidence>
<dbReference type="InterPro" id="IPR008733">
    <property type="entry name" value="PEX11"/>
</dbReference>
<sequence>MNPSFTDGEGLLTSHYPVEPIPNIFDHYTPAAIQLSTPDKMNEKRRVNDTHDRDADEPVAEPLVAPSHQHKVAVESMEILQYLMNSLSGKDKTAKVIRYILQLLRMFTTKFVARNRRKFGSLETLSKGYNFQVLKQILTQPRLLSFLVFRSIDRKLEYVISQLGTYRYILRFGSSPFLLYDLIKKLKSVLSLSRSKGISPQRSLCTVFGNESSVRELVNFYYTICDELVVLHKLKLWKNDALYNTIERHEALTWQFDIVFSFKDLWVKMEELQRKEFEYSIELQVKERAASLYGDSFHDMHMSPIRKQLMHDLHNEKEEYGTSSINLRKRLQAIRLDKKLLYLDLVKLSFDACANSIDVFHFNTPAIVYPVLSLGSGIAGLIKLWKQAEQDIMKQKAAEE</sequence>
<evidence type="ECO:0000256" key="2">
    <source>
        <dbReference type="ARBA" id="ARBA00023136"/>
    </source>
</evidence>
<keyword evidence="2" id="KW-0472">Membrane</keyword>
<dbReference type="AlphaFoldDB" id="A0AAV5S4M0"/>
<keyword evidence="3" id="KW-0576">Peroxisome</keyword>
<evidence type="ECO:0000256" key="3">
    <source>
        <dbReference type="ARBA" id="ARBA00023140"/>
    </source>
</evidence>
<evidence type="ECO:0000256" key="5">
    <source>
        <dbReference type="SAM" id="MobiDB-lite"/>
    </source>
</evidence>
<dbReference type="PANTHER" id="PTHR12652:SF50">
    <property type="entry name" value="PEROXIN 11"/>
    <property type="match status" value="1"/>
</dbReference>
<evidence type="ECO:0000313" key="6">
    <source>
        <dbReference type="EMBL" id="GMM58668.1"/>
    </source>
</evidence>
<dbReference type="Proteomes" id="UP001377567">
    <property type="component" value="Unassembled WGS sequence"/>
</dbReference>
<name>A0AAV5S4M0_MAUHU</name>
<comment type="caution">
    <text evidence="6">The sequence shown here is derived from an EMBL/GenBank/DDBJ whole genome shotgun (WGS) entry which is preliminary data.</text>
</comment>
<comment type="subcellular location">
    <subcellularLocation>
        <location evidence="4">Peroxisome membrane</location>
    </subcellularLocation>
</comment>
<protein>
    <submittedName>
        <fullName evidence="6">Pex25 protein</fullName>
    </submittedName>
</protein>
<dbReference type="GO" id="GO:0016559">
    <property type="term" value="P:peroxisome fission"/>
    <property type="evidence" value="ECO:0007669"/>
    <property type="project" value="InterPro"/>
</dbReference>
<organism evidence="6 7">
    <name type="scientific">Maudiozyma humilis</name>
    <name type="common">Sour dough yeast</name>
    <name type="synonym">Kazachstania humilis</name>
    <dbReference type="NCBI Taxonomy" id="51915"/>
    <lineage>
        <taxon>Eukaryota</taxon>
        <taxon>Fungi</taxon>
        <taxon>Dikarya</taxon>
        <taxon>Ascomycota</taxon>
        <taxon>Saccharomycotina</taxon>
        <taxon>Saccharomycetes</taxon>
        <taxon>Saccharomycetales</taxon>
        <taxon>Saccharomycetaceae</taxon>
        <taxon>Maudiozyma</taxon>
    </lineage>
</organism>
<feature type="compositionally biased region" description="Basic and acidic residues" evidence="5">
    <location>
        <begin position="40"/>
        <end position="55"/>
    </location>
</feature>
<evidence type="ECO:0000256" key="1">
    <source>
        <dbReference type="ARBA" id="ARBA00022593"/>
    </source>
</evidence>
<keyword evidence="7" id="KW-1185">Reference proteome</keyword>
<dbReference type="GO" id="GO:0005778">
    <property type="term" value="C:peroxisomal membrane"/>
    <property type="evidence" value="ECO:0007669"/>
    <property type="project" value="UniProtKB-SubCell"/>
</dbReference>
<gene>
    <name evidence="6" type="ORF">DAKH74_052850</name>
</gene>
<accession>A0AAV5S4M0</accession>
<dbReference type="EMBL" id="BTGD01000025">
    <property type="protein sequence ID" value="GMM58668.1"/>
    <property type="molecule type" value="Genomic_DNA"/>
</dbReference>
<proteinExistence type="predicted"/>
<feature type="region of interest" description="Disordered" evidence="5">
    <location>
        <begin position="35"/>
        <end position="55"/>
    </location>
</feature>
<dbReference type="PANTHER" id="PTHR12652">
    <property type="entry name" value="PEROXISOMAL BIOGENESIS FACTOR 11"/>
    <property type="match status" value="1"/>
</dbReference>
<dbReference type="Pfam" id="PF05648">
    <property type="entry name" value="PEX11"/>
    <property type="match status" value="1"/>
</dbReference>
<keyword evidence="1" id="KW-0962">Peroxisome biogenesis</keyword>
<evidence type="ECO:0000256" key="4">
    <source>
        <dbReference type="ARBA" id="ARBA00046271"/>
    </source>
</evidence>